<evidence type="ECO:0000256" key="4">
    <source>
        <dbReference type="SAM" id="Phobius"/>
    </source>
</evidence>
<dbReference type="SMART" id="SM00267">
    <property type="entry name" value="GGDEF"/>
    <property type="match status" value="1"/>
</dbReference>
<sequence length="337" mass="37126">MTETRLRTHTHLAGYTLATLFIASLAMQNLRYGFYDLFFLAAAMTLLTLGGAGYTLISRRHQLSARGHLFILAALNSSLVAAMFALSPPGISHWVMPLVVFNLLILPLRQGLALSLSLLVALSVFLLAAEGAIESVTITAGVFALISVSALYIWHYDHMAQSAEDLAITDPVTGAHNARFLDETLQKEISRAIAMGHCLSVITLAVDYADEMEDLHGKDGMQQLLKHLTQHLFGVIRAGDTLYTLENGQFYLILPFTPEEGVRVIAERIRRTIAEERWPEVGKVTVSLGCTTRASADKRTPDLHRRVRAALHEAQKRGADSAWYSKEDQSRANAVES</sequence>
<evidence type="ECO:0000313" key="6">
    <source>
        <dbReference type="EMBL" id="TGN38180.1"/>
    </source>
</evidence>
<dbReference type="GO" id="GO:0052621">
    <property type="term" value="F:diguanylate cyclase activity"/>
    <property type="evidence" value="ECO:0007669"/>
    <property type="project" value="UniProtKB-EC"/>
</dbReference>
<proteinExistence type="predicted"/>
<dbReference type="EC" id="2.7.7.65" evidence="1"/>
<dbReference type="OrthoDB" id="6359365at2"/>
<dbReference type="InterPro" id="IPR050469">
    <property type="entry name" value="Diguanylate_Cyclase"/>
</dbReference>
<keyword evidence="4" id="KW-0472">Membrane</keyword>
<accession>A0A4Z1BY00</accession>
<dbReference type="InterPro" id="IPR029787">
    <property type="entry name" value="Nucleotide_cyclase"/>
</dbReference>
<dbReference type="PROSITE" id="PS50887">
    <property type="entry name" value="GGDEF"/>
    <property type="match status" value="1"/>
</dbReference>
<dbReference type="InterPro" id="IPR000160">
    <property type="entry name" value="GGDEF_dom"/>
</dbReference>
<keyword evidence="4" id="KW-1133">Transmembrane helix</keyword>
<organism evidence="6 7">
    <name type="scientific">Marinobacter confluentis</name>
    <dbReference type="NCBI Taxonomy" id="1697557"/>
    <lineage>
        <taxon>Bacteria</taxon>
        <taxon>Pseudomonadati</taxon>
        <taxon>Pseudomonadota</taxon>
        <taxon>Gammaproteobacteria</taxon>
        <taxon>Pseudomonadales</taxon>
        <taxon>Marinobacteraceae</taxon>
        <taxon>Marinobacter</taxon>
    </lineage>
</organism>
<dbReference type="RefSeq" id="WP_135804560.1">
    <property type="nucleotide sequence ID" value="NZ_SRPF01000007.1"/>
</dbReference>
<dbReference type="EMBL" id="SRPF01000007">
    <property type="protein sequence ID" value="TGN38180.1"/>
    <property type="molecule type" value="Genomic_DNA"/>
</dbReference>
<comment type="catalytic activity">
    <reaction evidence="2">
        <text>2 GTP = 3',3'-c-di-GMP + 2 diphosphate</text>
        <dbReference type="Rhea" id="RHEA:24898"/>
        <dbReference type="ChEBI" id="CHEBI:33019"/>
        <dbReference type="ChEBI" id="CHEBI:37565"/>
        <dbReference type="ChEBI" id="CHEBI:58805"/>
        <dbReference type="EC" id="2.7.7.65"/>
    </reaction>
</comment>
<feature type="compositionally biased region" description="Basic and acidic residues" evidence="3">
    <location>
        <begin position="314"/>
        <end position="330"/>
    </location>
</feature>
<reference evidence="6 7" key="1">
    <citation type="submission" date="2019-04" db="EMBL/GenBank/DDBJ databases">
        <authorList>
            <person name="Park S."/>
            <person name="Yoon J.-H."/>
        </authorList>
    </citation>
    <scope>NUCLEOTIDE SEQUENCE [LARGE SCALE GENOMIC DNA]</scope>
    <source>
        <strain evidence="6 7">HJM-18</strain>
    </source>
</reference>
<dbReference type="InterPro" id="IPR043128">
    <property type="entry name" value="Rev_trsase/Diguanyl_cyclase"/>
</dbReference>
<dbReference type="Pfam" id="PF00990">
    <property type="entry name" value="GGDEF"/>
    <property type="match status" value="1"/>
</dbReference>
<dbReference type="Gene3D" id="3.30.70.270">
    <property type="match status" value="1"/>
</dbReference>
<evidence type="ECO:0000259" key="5">
    <source>
        <dbReference type="PROSITE" id="PS50887"/>
    </source>
</evidence>
<evidence type="ECO:0000256" key="3">
    <source>
        <dbReference type="SAM" id="MobiDB-lite"/>
    </source>
</evidence>
<dbReference type="CDD" id="cd01949">
    <property type="entry name" value="GGDEF"/>
    <property type="match status" value="1"/>
</dbReference>
<dbReference type="NCBIfam" id="TIGR00254">
    <property type="entry name" value="GGDEF"/>
    <property type="match status" value="1"/>
</dbReference>
<protein>
    <recommendedName>
        <fullName evidence="1">diguanylate cyclase</fullName>
        <ecNumber evidence="1">2.7.7.65</ecNumber>
    </recommendedName>
</protein>
<dbReference type="SUPFAM" id="SSF55073">
    <property type="entry name" value="Nucleotide cyclase"/>
    <property type="match status" value="1"/>
</dbReference>
<feature type="transmembrane region" description="Helical" evidence="4">
    <location>
        <begin position="69"/>
        <end position="91"/>
    </location>
</feature>
<feature type="transmembrane region" description="Helical" evidence="4">
    <location>
        <begin position="37"/>
        <end position="57"/>
    </location>
</feature>
<name>A0A4Z1BY00_9GAMM</name>
<feature type="transmembrane region" description="Helical" evidence="4">
    <location>
        <begin position="12"/>
        <end position="31"/>
    </location>
</feature>
<feature type="domain" description="GGDEF" evidence="5">
    <location>
        <begin position="197"/>
        <end position="327"/>
    </location>
</feature>
<feature type="transmembrane region" description="Helical" evidence="4">
    <location>
        <begin position="136"/>
        <end position="154"/>
    </location>
</feature>
<dbReference type="PANTHER" id="PTHR45138:SF9">
    <property type="entry name" value="DIGUANYLATE CYCLASE DGCM-RELATED"/>
    <property type="match status" value="1"/>
</dbReference>
<dbReference type="AlphaFoldDB" id="A0A4Z1BY00"/>
<dbReference type="PANTHER" id="PTHR45138">
    <property type="entry name" value="REGULATORY COMPONENTS OF SENSORY TRANSDUCTION SYSTEM"/>
    <property type="match status" value="1"/>
</dbReference>
<evidence type="ECO:0000256" key="1">
    <source>
        <dbReference type="ARBA" id="ARBA00012528"/>
    </source>
</evidence>
<dbReference type="Proteomes" id="UP000298325">
    <property type="component" value="Unassembled WGS sequence"/>
</dbReference>
<feature type="transmembrane region" description="Helical" evidence="4">
    <location>
        <begin position="111"/>
        <end position="129"/>
    </location>
</feature>
<keyword evidence="4" id="KW-0812">Transmembrane</keyword>
<keyword evidence="7" id="KW-1185">Reference proteome</keyword>
<evidence type="ECO:0000256" key="2">
    <source>
        <dbReference type="ARBA" id="ARBA00034247"/>
    </source>
</evidence>
<gene>
    <name evidence="6" type="ORF">E5Q11_16525</name>
</gene>
<comment type="caution">
    <text evidence="6">The sequence shown here is derived from an EMBL/GenBank/DDBJ whole genome shotgun (WGS) entry which is preliminary data.</text>
</comment>
<evidence type="ECO:0000313" key="7">
    <source>
        <dbReference type="Proteomes" id="UP000298325"/>
    </source>
</evidence>
<feature type="region of interest" description="Disordered" evidence="3">
    <location>
        <begin position="314"/>
        <end position="337"/>
    </location>
</feature>